<protein>
    <submittedName>
        <fullName evidence="2">Uncharacterized protein</fullName>
    </submittedName>
</protein>
<comment type="caution">
    <text evidence="2">The sequence shown here is derived from an EMBL/GenBank/DDBJ whole genome shotgun (WGS) entry which is preliminary data.</text>
</comment>
<keyword evidence="1" id="KW-1133">Transmembrane helix</keyword>
<proteinExistence type="predicted"/>
<keyword evidence="1" id="KW-0812">Transmembrane</keyword>
<dbReference type="EMBL" id="POUB01000028">
    <property type="protein sequence ID" value="PZG01477.1"/>
    <property type="molecule type" value="Genomic_DNA"/>
</dbReference>
<gene>
    <name evidence="2" type="ORF">C1I99_07085</name>
</gene>
<name>A0A2W2DWA8_9ACTN</name>
<accession>A0A2W2DWA8</accession>
<dbReference type="RefSeq" id="WP_111133394.1">
    <property type="nucleotide sequence ID" value="NZ_POUB01000028.1"/>
</dbReference>
<organism evidence="2 3">
    <name type="scientific">Micromonospora deserti</name>
    <dbReference type="NCBI Taxonomy" id="2070366"/>
    <lineage>
        <taxon>Bacteria</taxon>
        <taxon>Bacillati</taxon>
        <taxon>Actinomycetota</taxon>
        <taxon>Actinomycetes</taxon>
        <taxon>Micromonosporales</taxon>
        <taxon>Micromonosporaceae</taxon>
        <taxon>Micromonospora</taxon>
    </lineage>
</organism>
<keyword evidence="1" id="KW-0472">Membrane</keyword>
<feature type="transmembrane region" description="Helical" evidence="1">
    <location>
        <begin position="6"/>
        <end position="27"/>
    </location>
</feature>
<keyword evidence="3" id="KW-1185">Reference proteome</keyword>
<sequence length="160" mass="17033">MSTEILAIIGALTGVVGALTGVVSLAWQILVHRRSGRLVSVTSAYIMRLYGPPHAPEYDDDQVAIIVSNRGGAPVTVTNYGVAMGGKGSKKNLFVTNPPAWATSLPAAVAPGGEPAQLLAPVADLMRVHEEHGIPFRKMRPWVDLGDGRRVYSKKAVPLR</sequence>
<dbReference type="AlphaFoldDB" id="A0A2W2DWA8"/>
<dbReference type="OrthoDB" id="5190772at2"/>
<evidence type="ECO:0000313" key="2">
    <source>
        <dbReference type="EMBL" id="PZG01477.1"/>
    </source>
</evidence>
<dbReference type="Proteomes" id="UP000248749">
    <property type="component" value="Unassembled WGS sequence"/>
</dbReference>
<evidence type="ECO:0000313" key="3">
    <source>
        <dbReference type="Proteomes" id="UP000248749"/>
    </source>
</evidence>
<evidence type="ECO:0000256" key="1">
    <source>
        <dbReference type="SAM" id="Phobius"/>
    </source>
</evidence>
<reference evidence="2 3" key="1">
    <citation type="submission" date="2018-01" db="EMBL/GenBank/DDBJ databases">
        <title>Draft genome sequence of Salinispora sp. 13K206.</title>
        <authorList>
            <person name="Sahin N."/>
            <person name="Saygin H."/>
            <person name="Ay H."/>
        </authorList>
    </citation>
    <scope>NUCLEOTIDE SEQUENCE [LARGE SCALE GENOMIC DNA]</scope>
    <source>
        <strain evidence="2 3">13K206</strain>
    </source>
</reference>